<proteinExistence type="predicted"/>
<dbReference type="GO" id="GO:0048364">
    <property type="term" value="P:root development"/>
    <property type="evidence" value="ECO:0007669"/>
    <property type="project" value="InterPro"/>
</dbReference>
<dbReference type="eggNOG" id="ENOG502QUY1">
    <property type="taxonomic scope" value="Eukaryota"/>
</dbReference>
<keyword evidence="1" id="KW-0648">Protein biosynthesis</keyword>
<evidence type="ECO:0000313" key="2">
    <source>
        <dbReference type="Proteomes" id="UP000026915"/>
    </source>
</evidence>
<dbReference type="InParanoid" id="A0A061E5D4"/>
<accession>A0A061E5D4</accession>
<name>A0A061E5D4_THECC</name>
<dbReference type="AlphaFoldDB" id="A0A061E5D4"/>
<dbReference type="PANTHER" id="PTHR33070">
    <property type="entry name" value="OS06G0725500 PROTEIN"/>
    <property type="match status" value="1"/>
</dbReference>
<keyword evidence="1" id="KW-0396">Initiation factor</keyword>
<evidence type="ECO:0000313" key="1">
    <source>
        <dbReference type="EMBL" id="EOX97493.1"/>
    </source>
</evidence>
<dbReference type="GO" id="GO:0003743">
    <property type="term" value="F:translation initiation factor activity"/>
    <property type="evidence" value="ECO:0007669"/>
    <property type="project" value="UniProtKB-KW"/>
</dbReference>
<dbReference type="EMBL" id="CM001880">
    <property type="protein sequence ID" value="EOX97493.1"/>
    <property type="molecule type" value="Genomic_DNA"/>
</dbReference>
<dbReference type="STRING" id="3641.A0A061E5D4"/>
<dbReference type="Pfam" id="PF03087">
    <property type="entry name" value="BPS1"/>
    <property type="match status" value="1"/>
</dbReference>
<sequence length="293" mass="33377">MAAQTFHHTRSNSFPLPSRLSPLVSQIDEHLNRLKASNATSTSSAISHKLNGLQDLYDSVDKLLQLPFSQLALVQEQHKEWVNELLDGSLRLLDLCSTAKDVVLQTKENAHEIQSVLRRRRSGELELVGEVKRYFISRKVLQKTIHKALRNLNGLETNRVFSSSDDHETTAMVSLLREVEQVTSSTLEYLLSMISGPKEQSKPGSWLVSKLLHHKRTACEQAGRDINEFEKVDASLRLLVNQKMSRSENIINIEMQNQLKDLELCTQDFEDGLECLFRCMIKARVFLLNTLNP</sequence>
<dbReference type="Proteomes" id="UP000026915">
    <property type="component" value="Chromosome 2"/>
</dbReference>
<dbReference type="GO" id="GO:0048367">
    <property type="term" value="P:shoot system development"/>
    <property type="evidence" value="ECO:0007669"/>
    <property type="project" value="InterPro"/>
</dbReference>
<dbReference type="HOGENOM" id="CLU_017798_1_0_1"/>
<dbReference type="Gramene" id="EOX97493">
    <property type="protein sequence ID" value="EOX97493"/>
    <property type="gene ID" value="TCM_006492"/>
</dbReference>
<keyword evidence="2" id="KW-1185">Reference proteome</keyword>
<dbReference type="OMA" id="CLPVTQH"/>
<protein>
    <submittedName>
        <fullName evidence="1">Eukaryotic translation initiation factor 3 subunit A, putative</fullName>
    </submittedName>
</protein>
<organism evidence="1 2">
    <name type="scientific">Theobroma cacao</name>
    <name type="common">Cacao</name>
    <name type="synonym">Cocoa</name>
    <dbReference type="NCBI Taxonomy" id="3641"/>
    <lineage>
        <taxon>Eukaryota</taxon>
        <taxon>Viridiplantae</taxon>
        <taxon>Streptophyta</taxon>
        <taxon>Embryophyta</taxon>
        <taxon>Tracheophyta</taxon>
        <taxon>Spermatophyta</taxon>
        <taxon>Magnoliopsida</taxon>
        <taxon>eudicotyledons</taxon>
        <taxon>Gunneridae</taxon>
        <taxon>Pentapetalae</taxon>
        <taxon>rosids</taxon>
        <taxon>malvids</taxon>
        <taxon>Malvales</taxon>
        <taxon>Malvaceae</taxon>
        <taxon>Byttnerioideae</taxon>
        <taxon>Theobroma</taxon>
    </lineage>
</organism>
<dbReference type="InterPro" id="IPR004320">
    <property type="entry name" value="BPS1_pln"/>
</dbReference>
<reference evidence="1 2" key="1">
    <citation type="journal article" date="2013" name="Genome Biol.">
        <title>The genome sequence of the most widely cultivated cacao type and its use to identify candidate genes regulating pod color.</title>
        <authorList>
            <person name="Motamayor J.C."/>
            <person name="Mockaitis K."/>
            <person name="Schmutz J."/>
            <person name="Haiminen N."/>
            <person name="Iii D.L."/>
            <person name="Cornejo O."/>
            <person name="Findley S.D."/>
            <person name="Zheng P."/>
            <person name="Utro F."/>
            <person name="Royaert S."/>
            <person name="Saski C."/>
            <person name="Jenkins J."/>
            <person name="Podicheti R."/>
            <person name="Zhao M."/>
            <person name="Scheffler B.E."/>
            <person name="Stack J.C."/>
            <person name="Feltus F.A."/>
            <person name="Mustiga G.M."/>
            <person name="Amores F."/>
            <person name="Phillips W."/>
            <person name="Marelli J.P."/>
            <person name="May G.D."/>
            <person name="Shapiro H."/>
            <person name="Ma J."/>
            <person name="Bustamante C.D."/>
            <person name="Schnell R.J."/>
            <person name="Main D."/>
            <person name="Gilbert D."/>
            <person name="Parida L."/>
            <person name="Kuhn D.N."/>
        </authorList>
    </citation>
    <scope>NUCLEOTIDE SEQUENCE [LARGE SCALE GENOMIC DNA]</scope>
    <source>
        <strain evidence="2">cv. Matina 1-6</strain>
    </source>
</reference>
<dbReference type="PANTHER" id="PTHR33070:SF129">
    <property type="entry name" value="DUF241 DOMAIN PROTEIN"/>
    <property type="match status" value="1"/>
</dbReference>
<gene>
    <name evidence="1" type="ORF">TCM_006492</name>
</gene>